<sequence>MRVMQFDSYGGPEVLVAADVSRPQPGPGEVRIRAEAISVGHAQTQMRRDVFPAPMWRPVFPVVLGGDVVGRITGVGGDVTGVRVGDRVGAFTLYGAYAEEVVVDAATLVPVPESVDAAEAAVLPGTGLIAGGVLRTALLRKGDTVLVHAAAGGIGHLAVQLAKAAGASLVVATAGSASKRDFALSLGADVAVDYRRADWAGEVRSATGGRGVDVVLESIGGDVVEQGLDLLAPGGRLVFYGSSAAELAVPTVPLMKLIGLRYVAGFALSAWRGGRPDEYREVLDDLTSRLLDGRLRSAVHARLPLTDAARAHELVESRAHPGRVVLIPGLD</sequence>
<evidence type="ECO:0000313" key="4">
    <source>
        <dbReference type="EMBL" id="SCF07527.1"/>
    </source>
</evidence>
<dbReference type="SUPFAM" id="SSF51735">
    <property type="entry name" value="NAD(P)-binding Rossmann-fold domains"/>
    <property type="match status" value="1"/>
</dbReference>
<accession>A0A1C4XGN7</accession>
<dbReference type="Pfam" id="PF00107">
    <property type="entry name" value="ADH_zinc_N"/>
    <property type="match status" value="1"/>
</dbReference>
<keyword evidence="2" id="KW-0560">Oxidoreductase</keyword>
<dbReference type="PROSITE" id="PS01162">
    <property type="entry name" value="QOR_ZETA_CRYSTAL"/>
    <property type="match status" value="1"/>
</dbReference>
<dbReference type="InterPro" id="IPR002364">
    <property type="entry name" value="Quin_OxRdtase/zeta-crystal_CS"/>
</dbReference>
<dbReference type="Pfam" id="PF08240">
    <property type="entry name" value="ADH_N"/>
    <property type="match status" value="1"/>
</dbReference>
<gene>
    <name evidence="4" type="ORF">GA0070612_3572</name>
</gene>
<dbReference type="Gene3D" id="3.90.180.10">
    <property type="entry name" value="Medium-chain alcohol dehydrogenases, catalytic domain"/>
    <property type="match status" value="1"/>
</dbReference>
<dbReference type="GO" id="GO:0005829">
    <property type="term" value="C:cytosol"/>
    <property type="evidence" value="ECO:0007669"/>
    <property type="project" value="TreeGrafter"/>
</dbReference>
<dbReference type="PANTHER" id="PTHR48106">
    <property type="entry name" value="QUINONE OXIDOREDUCTASE PIG3-RELATED"/>
    <property type="match status" value="1"/>
</dbReference>
<dbReference type="InterPro" id="IPR013154">
    <property type="entry name" value="ADH-like_N"/>
</dbReference>
<keyword evidence="1" id="KW-0521">NADP</keyword>
<dbReference type="InterPro" id="IPR013149">
    <property type="entry name" value="ADH-like_C"/>
</dbReference>
<protein>
    <submittedName>
        <fullName evidence="4">NADPH2:quinone reductase</fullName>
    </submittedName>
</protein>
<dbReference type="Gene3D" id="3.40.50.720">
    <property type="entry name" value="NAD(P)-binding Rossmann-like Domain"/>
    <property type="match status" value="1"/>
</dbReference>
<dbReference type="InterPro" id="IPR020843">
    <property type="entry name" value="ER"/>
</dbReference>
<feature type="domain" description="Enoyl reductase (ER)" evidence="3">
    <location>
        <begin position="10"/>
        <end position="326"/>
    </location>
</feature>
<dbReference type="GO" id="GO:0003960">
    <property type="term" value="F:quinone reductase (NADPH) activity"/>
    <property type="evidence" value="ECO:0007669"/>
    <property type="project" value="TreeGrafter"/>
</dbReference>
<dbReference type="GO" id="GO:0070402">
    <property type="term" value="F:NADPH binding"/>
    <property type="evidence" value="ECO:0007669"/>
    <property type="project" value="TreeGrafter"/>
</dbReference>
<keyword evidence="5" id="KW-1185">Reference proteome</keyword>
<dbReference type="GO" id="GO:0035925">
    <property type="term" value="F:mRNA 3'-UTR AU-rich region binding"/>
    <property type="evidence" value="ECO:0007669"/>
    <property type="project" value="TreeGrafter"/>
</dbReference>
<dbReference type="InterPro" id="IPR036291">
    <property type="entry name" value="NAD(P)-bd_dom_sf"/>
</dbReference>
<evidence type="ECO:0000313" key="5">
    <source>
        <dbReference type="Proteomes" id="UP000198224"/>
    </source>
</evidence>
<proteinExistence type="predicted"/>
<dbReference type="Proteomes" id="UP000198224">
    <property type="component" value="Chromosome I"/>
</dbReference>
<dbReference type="SUPFAM" id="SSF50129">
    <property type="entry name" value="GroES-like"/>
    <property type="match status" value="1"/>
</dbReference>
<dbReference type="GO" id="GO:0008270">
    <property type="term" value="F:zinc ion binding"/>
    <property type="evidence" value="ECO:0007669"/>
    <property type="project" value="InterPro"/>
</dbReference>
<dbReference type="SMART" id="SM00829">
    <property type="entry name" value="PKS_ER"/>
    <property type="match status" value="1"/>
</dbReference>
<evidence type="ECO:0000259" key="3">
    <source>
        <dbReference type="SMART" id="SM00829"/>
    </source>
</evidence>
<dbReference type="EMBL" id="LT607409">
    <property type="protein sequence ID" value="SCF07527.1"/>
    <property type="molecule type" value="Genomic_DNA"/>
</dbReference>
<evidence type="ECO:0000256" key="2">
    <source>
        <dbReference type="ARBA" id="ARBA00023002"/>
    </source>
</evidence>
<dbReference type="PANTHER" id="PTHR48106:SF13">
    <property type="entry name" value="QUINONE OXIDOREDUCTASE-RELATED"/>
    <property type="match status" value="1"/>
</dbReference>
<evidence type="ECO:0000256" key="1">
    <source>
        <dbReference type="ARBA" id="ARBA00022857"/>
    </source>
</evidence>
<organism evidence="4 5">
    <name type="scientific">Micromonospora chokoriensis</name>
    <dbReference type="NCBI Taxonomy" id="356851"/>
    <lineage>
        <taxon>Bacteria</taxon>
        <taxon>Bacillati</taxon>
        <taxon>Actinomycetota</taxon>
        <taxon>Actinomycetes</taxon>
        <taxon>Micromonosporales</taxon>
        <taxon>Micromonosporaceae</taxon>
        <taxon>Micromonospora</taxon>
    </lineage>
</organism>
<dbReference type="AlphaFoldDB" id="A0A1C4XGN7"/>
<reference evidence="5" key="1">
    <citation type="submission" date="2016-06" db="EMBL/GenBank/DDBJ databases">
        <authorList>
            <person name="Varghese N."/>
            <person name="Submissions Spin"/>
        </authorList>
    </citation>
    <scope>NUCLEOTIDE SEQUENCE [LARGE SCALE GENOMIC DNA]</scope>
    <source>
        <strain evidence="5">DSM 45160</strain>
    </source>
</reference>
<name>A0A1C4XGN7_9ACTN</name>
<dbReference type="InterPro" id="IPR011032">
    <property type="entry name" value="GroES-like_sf"/>
</dbReference>